<accession>A0AAE8N1G3</accession>
<organism evidence="2 3">
    <name type="scientific">Cephalotrichum gorgonifer</name>
    <dbReference type="NCBI Taxonomy" id="2041049"/>
    <lineage>
        <taxon>Eukaryota</taxon>
        <taxon>Fungi</taxon>
        <taxon>Dikarya</taxon>
        <taxon>Ascomycota</taxon>
        <taxon>Pezizomycotina</taxon>
        <taxon>Sordariomycetes</taxon>
        <taxon>Hypocreomycetidae</taxon>
        <taxon>Microascales</taxon>
        <taxon>Microascaceae</taxon>
        <taxon>Cephalotrichum</taxon>
    </lineage>
</organism>
<protein>
    <submittedName>
        <fullName evidence="2">Uncharacterized protein</fullName>
    </submittedName>
</protein>
<keyword evidence="3" id="KW-1185">Reference proteome</keyword>
<gene>
    <name evidence="2" type="ORF">DNG_07346</name>
</gene>
<sequence length="72" mass="7383">MKLLSVLAVFGFVAAGAACPNGPSQVACEQACASVVRRACASCGGNPSCQVACERARRASCYKCCDQKCTTC</sequence>
<reference evidence="2" key="1">
    <citation type="submission" date="2018-03" db="EMBL/GenBank/DDBJ databases">
        <authorList>
            <person name="Guldener U."/>
        </authorList>
    </citation>
    <scope>NUCLEOTIDE SEQUENCE</scope>
</reference>
<dbReference type="PROSITE" id="PS51257">
    <property type="entry name" value="PROKAR_LIPOPROTEIN"/>
    <property type="match status" value="1"/>
</dbReference>
<feature type="chain" id="PRO_5042270566" evidence="1">
    <location>
        <begin position="19"/>
        <end position="72"/>
    </location>
</feature>
<keyword evidence="1" id="KW-0732">Signal</keyword>
<proteinExistence type="predicted"/>
<name>A0AAE8N1G3_9PEZI</name>
<evidence type="ECO:0000256" key="1">
    <source>
        <dbReference type="SAM" id="SignalP"/>
    </source>
</evidence>
<evidence type="ECO:0000313" key="3">
    <source>
        <dbReference type="Proteomes" id="UP001187682"/>
    </source>
</evidence>
<comment type="caution">
    <text evidence="2">The sequence shown here is derived from an EMBL/GenBank/DDBJ whole genome shotgun (WGS) entry which is preliminary data.</text>
</comment>
<feature type="signal peptide" evidence="1">
    <location>
        <begin position="1"/>
        <end position="18"/>
    </location>
</feature>
<dbReference type="EMBL" id="ONZQ02000010">
    <property type="protein sequence ID" value="SPO04661.1"/>
    <property type="molecule type" value="Genomic_DNA"/>
</dbReference>
<dbReference type="AlphaFoldDB" id="A0AAE8N1G3"/>
<evidence type="ECO:0000313" key="2">
    <source>
        <dbReference type="EMBL" id="SPO04661.1"/>
    </source>
</evidence>
<dbReference type="Proteomes" id="UP001187682">
    <property type="component" value="Unassembled WGS sequence"/>
</dbReference>